<dbReference type="EMBL" id="CP003788">
    <property type="protein sequence ID" value="AFR05811.1"/>
    <property type="molecule type" value="Genomic_DNA"/>
</dbReference>
<reference evidence="3" key="2">
    <citation type="submission" date="2012-08" db="EMBL/GenBank/DDBJ databases">
        <title>Whole-genome sequence of Nocardiopsis alba strain ATCC BAA-2165 associated with honeybees.</title>
        <authorList>
            <person name="Qiao J."/>
            <person name="Chen L."/>
            <person name="Li Y."/>
            <person name="Wang J."/>
            <person name="Zhang W."/>
            <person name="Chen S."/>
        </authorList>
    </citation>
    <scope>NUCLEOTIDE SEQUENCE [LARGE SCALE GENOMIC DNA]</scope>
    <source>
        <strain evidence="3">ATCC BAA-2165 / BE74</strain>
    </source>
</reference>
<name>J7KZ61_NOCAA</name>
<feature type="domain" description="CYTH" evidence="1">
    <location>
        <begin position="4"/>
        <end position="100"/>
    </location>
</feature>
<sequence length="116" mass="12794">MHVFTTKTPLANTMECAEHETIVVDRDAMHGAVLAMGYAPTVRIVKHRRTGAAGEISVCVDWVEDAGVFMELELVVDDDRDGLTVQADLDTWARSLGMDLERTTDTYDTLVRPVSA</sequence>
<dbReference type="SUPFAM" id="SSF55154">
    <property type="entry name" value="CYTH-like phosphatases"/>
    <property type="match status" value="1"/>
</dbReference>
<dbReference type="InterPro" id="IPR008173">
    <property type="entry name" value="Adenylyl_cyclase_CyaB"/>
</dbReference>
<protein>
    <submittedName>
        <fullName evidence="2">CYTH domain protein</fullName>
    </submittedName>
</protein>
<dbReference type="STRING" id="1205910.B005_0557"/>
<proteinExistence type="predicted"/>
<accession>J7KZ61</accession>
<dbReference type="Pfam" id="PF01928">
    <property type="entry name" value="CYTH"/>
    <property type="match status" value="1"/>
</dbReference>
<reference evidence="2 3" key="1">
    <citation type="journal article" date="2012" name="J. Bacteriol.">
        <title>Whole-Genome Sequence of Nocardiopsis alba Strain ATCC BAA-2165, Associated with Honeybees.</title>
        <authorList>
            <person name="Qiao J."/>
            <person name="Chen L."/>
            <person name="Li Y."/>
            <person name="Wang J."/>
            <person name="Zhang W."/>
            <person name="Chen S."/>
        </authorList>
    </citation>
    <scope>NUCLEOTIDE SEQUENCE [LARGE SCALE GENOMIC DNA]</scope>
    <source>
        <strain evidence="3">ATCC BAA-2165 / BE74</strain>
    </source>
</reference>
<evidence type="ECO:0000313" key="2">
    <source>
        <dbReference type="EMBL" id="AFR05811.1"/>
    </source>
</evidence>
<dbReference type="PANTHER" id="PTHR21028:SF2">
    <property type="entry name" value="CYTH DOMAIN-CONTAINING PROTEIN"/>
    <property type="match status" value="1"/>
</dbReference>
<dbReference type="KEGG" id="nal:B005_0557"/>
<evidence type="ECO:0000259" key="1">
    <source>
        <dbReference type="Pfam" id="PF01928"/>
    </source>
</evidence>
<dbReference type="Proteomes" id="UP000003779">
    <property type="component" value="Chromosome"/>
</dbReference>
<dbReference type="InterPro" id="IPR023577">
    <property type="entry name" value="CYTH_domain"/>
</dbReference>
<dbReference type="Gene3D" id="2.40.320.10">
    <property type="entry name" value="Hypothetical Protein Pfu-838710-001"/>
    <property type="match status" value="1"/>
</dbReference>
<dbReference type="PANTHER" id="PTHR21028">
    <property type="entry name" value="SI:CH211-156B7.4"/>
    <property type="match status" value="1"/>
</dbReference>
<gene>
    <name evidence="2" type="ordered locus">B005_0557</name>
</gene>
<dbReference type="AlphaFoldDB" id="J7KZ61"/>
<dbReference type="eggNOG" id="COG1437">
    <property type="taxonomic scope" value="Bacteria"/>
</dbReference>
<dbReference type="PATRIC" id="fig|1205910.3.peg.522"/>
<dbReference type="InterPro" id="IPR033469">
    <property type="entry name" value="CYTH-like_dom_sf"/>
</dbReference>
<organism evidence="2 3">
    <name type="scientific">Nocardiopsis alba (strain ATCC BAA-2165 / BE74)</name>
    <dbReference type="NCBI Taxonomy" id="1205910"/>
    <lineage>
        <taxon>Bacteria</taxon>
        <taxon>Bacillati</taxon>
        <taxon>Actinomycetota</taxon>
        <taxon>Actinomycetes</taxon>
        <taxon>Streptosporangiales</taxon>
        <taxon>Nocardiopsidaceae</taxon>
        <taxon>Nocardiopsis</taxon>
    </lineage>
</organism>
<dbReference type="HOGENOM" id="CLU_2094268_0_0_11"/>
<evidence type="ECO:0000313" key="3">
    <source>
        <dbReference type="Proteomes" id="UP000003779"/>
    </source>
</evidence>